<evidence type="ECO:0000259" key="11">
    <source>
        <dbReference type="PROSITE" id="PS51434"/>
    </source>
</evidence>
<evidence type="ECO:0000256" key="7">
    <source>
        <dbReference type="ARBA" id="ARBA00023010"/>
    </source>
</evidence>
<evidence type="ECO:0000256" key="1">
    <source>
        <dbReference type="ARBA" id="ARBA00004567"/>
    </source>
</evidence>
<dbReference type="GeneID" id="43583849"/>
<dbReference type="SUPFAM" id="SSF82215">
    <property type="entry name" value="C-terminal autoproteolytic domain of nucleoporin nup98"/>
    <property type="match status" value="1"/>
</dbReference>
<evidence type="ECO:0000256" key="10">
    <source>
        <dbReference type="SAM" id="MobiDB-lite"/>
    </source>
</evidence>
<feature type="region of interest" description="Disordered" evidence="10">
    <location>
        <begin position="393"/>
        <end position="417"/>
    </location>
</feature>
<evidence type="ECO:0000313" key="13">
    <source>
        <dbReference type="Proteomes" id="UP000398389"/>
    </source>
</evidence>
<keyword evidence="7" id="KW-0811">Translocation</keyword>
<evidence type="ECO:0000256" key="2">
    <source>
        <dbReference type="ARBA" id="ARBA00008926"/>
    </source>
</evidence>
<feature type="region of interest" description="Disordered" evidence="10">
    <location>
        <begin position="160"/>
        <end position="203"/>
    </location>
</feature>
<keyword evidence="4" id="KW-0068">Autocatalytic cleavage</keyword>
<dbReference type="InterPro" id="IPR036903">
    <property type="entry name" value="Nup98_auto-Pept-S59_dom_sf"/>
</dbReference>
<dbReference type="GO" id="GO:0003723">
    <property type="term" value="F:RNA binding"/>
    <property type="evidence" value="ECO:0007669"/>
    <property type="project" value="TreeGrafter"/>
</dbReference>
<dbReference type="GO" id="GO:0000973">
    <property type="term" value="P:post-transcriptional tethering of RNA polymerase II gene DNA at nuclear periphery"/>
    <property type="evidence" value="ECO:0007669"/>
    <property type="project" value="TreeGrafter"/>
</dbReference>
<feature type="compositionally biased region" description="Polar residues" evidence="10">
    <location>
        <begin position="397"/>
        <end position="415"/>
    </location>
</feature>
<feature type="region of interest" description="Disordered" evidence="10">
    <location>
        <begin position="50"/>
        <end position="97"/>
    </location>
</feature>
<keyword evidence="5" id="KW-0509">mRNA transport</keyword>
<gene>
    <name evidence="12" type="ORF">SAPINGB_P005034</name>
</gene>
<comment type="similarity">
    <text evidence="2">Belongs to the nucleoporin GLFG family.</text>
</comment>
<dbReference type="InterPro" id="IPR007230">
    <property type="entry name" value="Nup98_auto-Pept-S59_dom"/>
</dbReference>
<protein>
    <recommendedName>
        <fullName evidence="11">Peptidase S59 domain-containing protein</fullName>
    </recommendedName>
</protein>
<keyword evidence="9" id="KW-0539">Nucleus</keyword>
<dbReference type="GO" id="GO:0044614">
    <property type="term" value="C:nuclear pore cytoplasmic filaments"/>
    <property type="evidence" value="ECO:0007669"/>
    <property type="project" value="TreeGrafter"/>
</dbReference>
<keyword evidence="6" id="KW-0653">Protein transport</keyword>
<dbReference type="Pfam" id="PF04096">
    <property type="entry name" value="Nucleoporin2"/>
    <property type="match status" value="1"/>
</dbReference>
<evidence type="ECO:0000256" key="3">
    <source>
        <dbReference type="ARBA" id="ARBA00022448"/>
    </source>
</evidence>
<dbReference type="EMBL" id="CABVLU010000004">
    <property type="protein sequence ID" value="VVT56390.1"/>
    <property type="molecule type" value="Genomic_DNA"/>
</dbReference>
<sequence>MPTPWQFGSTLGASASKSSSDSDSLESSLFSHQQNIAPVSSPLTFDLNGSLSTPSTFKKPSRFSPYSVATRSFNSKPVPSSNGNSVPSSIKEPPSSVNGNLKYYLSSVYNTTTKQPQTSQPRAVPELKVTSAPPGGFRSKFNHTASSGIKKLVIQKTNIPTAESLRGKAKTPSPSETTSSPSLNPSSTPIGSTSFSSVDGVPLGTPMRHNPAISRVYEINKTAVDAGYWIDPSLESLFSYTFEQLSSVSDLRIGRKDHGYIRYINPVDISSINNLSDILGNIVVFDNYSVCVYPESNPNKPPPGKELNQPAVITLENIFIYLPLSPNSKTRQKITDPAHPGAKRKTNLLRETIESRGGEFITYDVTTGVFVFKVQHFSSWGFTEDALIYDDQDNKPDNAQNSTFSRSNMETTGEISSIPDDTFAHKLSAALYKPINLSSQITTPHSAVSDTTVSSPRIVQDAYTSSQTDDASMSENQITHADQYNIVLPDESFQNEETRLPPKDWITRLSYASSFNSVLAPAAPDFSSEYETPGVEPTDYTFNASDIDNTLFGGTRTLIKNSTIGIYTEASKTLKLPPPFSKFSFAKFSSTNLLLKASDPTPSSYTIQNLAYNKDTAIPAYYKDILSDLINTSKGNAILRPDSYLPLFTAPSNLSFRYLLSKFPNLDSRSREIFLLGSILFDNTELLGMEPIPQDVSSEVAEKITQQFRAKLLAQWLTDSVGDETIAKVQASQGDPLAQALAYIQGNQITKAAVTAVRGRNLHLATTIPLFGSPDLKIRSTARRQLQDWTEKRTLVKIPTPIRVIHELLSGNTNVAKGIPGTEAKTLYLSQSLSWKQAFGLRLWYECTPLVPIPVAVSKYQQDFSTPSNNVPTPYIGNSKVAHVEYELISLYEATDANVARVLDPRSSSPSPFDYKLPWILHHILVRSKNLSTGSGANSALIGDEIALEFANQLEAHGLLVEAIFILCHIKSNNVAQESVNSLIGRNIERFTSSDLNLLGLNGLGIRSNIFAEARALYAHYKGDFWAETEHLLEAGLWEEAHACAVGTVAPEAVIAGVPATKKLAELLGGFVHPEIRVTTWSRGGQVYLDYIYLVEQISLLKRGIIDIQDGTFIHASFVEKNGITRLSIPTIGKRLLQGLSDINVPIYNSRSTGDDKSAQSKFAFETRVAVNIMASFVRENIRILGLEDHAARILQINVSDGNTQLVQTIGLSSVYLAQRVSLEA</sequence>
<dbReference type="RefSeq" id="XP_031855640.1">
    <property type="nucleotide sequence ID" value="XM_031999749.1"/>
</dbReference>
<name>A0A5E8C0G5_9ASCO</name>
<dbReference type="GO" id="GO:0017056">
    <property type="term" value="F:structural constituent of nuclear pore"/>
    <property type="evidence" value="ECO:0007669"/>
    <property type="project" value="InterPro"/>
</dbReference>
<dbReference type="GO" id="GO:0034398">
    <property type="term" value="P:telomere tethering at nuclear periphery"/>
    <property type="evidence" value="ECO:0007669"/>
    <property type="project" value="TreeGrafter"/>
</dbReference>
<dbReference type="Gene3D" id="3.30.1610.10">
    <property type="entry name" value="Peptidase S59, nucleoporin"/>
    <property type="match status" value="1"/>
</dbReference>
<dbReference type="InterPro" id="IPR021967">
    <property type="entry name" value="Nup98_C"/>
</dbReference>
<feature type="compositionally biased region" description="Low complexity" evidence="10">
    <location>
        <begin position="74"/>
        <end position="89"/>
    </location>
</feature>
<dbReference type="PANTHER" id="PTHR23198">
    <property type="entry name" value="NUCLEOPORIN"/>
    <property type="match status" value="1"/>
</dbReference>
<evidence type="ECO:0000313" key="12">
    <source>
        <dbReference type="EMBL" id="VVT56390.1"/>
    </source>
</evidence>
<dbReference type="GO" id="GO:0008139">
    <property type="term" value="F:nuclear localization sequence binding"/>
    <property type="evidence" value="ECO:0007669"/>
    <property type="project" value="TreeGrafter"/>
</dbReference>
<dbReference type="AlphaFoldDB" id="A0A5E8C0G5"/>
<accession>A0A5E8C0G5</accession>
<comment type="subcellular location">
    <subcellularLocation>
        <location evidence="1">Nucleus</location>
        <location evidence="1">Nuclear pore complex</location>
    </subcellularLocation>
</comment>
<feature type="compositionally biased region" description="Low complexity" evidence="10">
    <location>
        <begin position="8"/>
        <end position="30"/>
    </location>
</feature>
<evidence type="ECO:0000256" key="4">
    <source>
        <dbReference type="ARBA" id="ARBA00022813"/>
    </source>
</evidence>
<feature type="region of interest" description="Disordered" evidence="10">
    <location>
        <begin position="1"/>
        <end position="30"/>
    </location>
</feature>
<dbReference type="GO" id="GO:0051028">
    <property type="term" value="P:mRNA transport"/>
    <property type="evidence" value="ECO:0007669"/>
    <property type="project" value="UniProtKB-KW"/>
</dbReference>
<dbReference type="PANTHER" id="PTHR23198:SF6">
    <property type="entry name" value="NUCLEAR PORE COMPLEX PROTEIN NUP98-NUP96"/>
    <property type="match status" value="1"/>
</dbReference>
<proteinExistence type="inferred from homology"/>
<reference evidence="12 13" key="1">
    <citation type="submission" date="2019-09" db="EMBL/GenBank/DDBJ databases">
        <authorList>
            <person name="Brejova B."/>
        </authorList>
    </citation>
    <scope>NUCLEOTIDE SEQUENCE [LARGE SCALE GENOMIC DNA]</scope>
</reference>
<keyword evidence="3" id="KW-0813">Transport</keyword>
<dbReference type="OrthoDB" id="3797628at2759"/>
<dbReference type="Pfam" id="PF12110">
    <property type="entry name" value="Nup96"/>
    <property type="match status" value="1"/>
</dbReference>
<feature type="domain" description="Peptidase S59" evidence="11">
    <location>
        <begin position="225"/>
        <end position="377"/>
    </location>
</feature>
<dbReference type="Gene3D" id="1.25.40.690">
    <property type="match status" value="1"/>
</dbReference>
<evidence type="ECO:0000256" key="6">
    <source>
        <dbReference type="ARBA" id="ARBA00022927"/>
    </source>
</evidence>
<feature type="compositionally biased region" description="Low complexity" evidence="10">
    <location>
        <begin position="171"/>
        <end position="197"/>
    </location>
</feature>
<evidence type="ECO:0000256" key="8">
    <source>
        <dbReference type="ARBA" id="ARBA00023132"/>
    </source>
</evidence>
<evidence type="ECO:0000256" key="9">
    <source>
        <dbReference type="ARBA" id="ARBA00023242"/>
    </source>
</evidence>
<keyword evidence="8" id="KW-0906">Nuclear pore complex</keyword>
<keyword evidence="13" id="KW-1185">Reference proteome</keyword>
<organism evidence="12 13">
    <name type="scientific">Magnusiomyces paraingens</name>
    <dbReference type="NCBI Taxonomy" id="2606893"/>
    <lineage>
        <taxon>Eukaryota</taxon>
        <taxon>Fungi</taxon>
        <taxon>Dikarya</taxon>
        <taxon>Ascomycota</taxon>
        <taxon>Saccharomycotina</taxon>
        <taxon>Dipodascomycetes</taxon>
        <taxon>Dipodascales</taxon>
        <taxon>Dipodascaceae</taxon>
        <taxon>Magnusiomyces</taxon>
    </lineage>
</organism>
<dbReference type="InterPro" id="IPR037665">
    <property type="entry name" value="Nucleoporin_S59-like"/>
</dbReference>
<dbReference type="GO" id="GO:0006606">
    <property type="term" value="P:protein import into nucleus"/>
    <property type="evidence" value="ECO:0007669"/>
    <property type="project" value="TreeGrafter"/>
</dbReference>
<dbReference type="PROSITE" id="PS51434">
    <property type="entry name" value="NUP_C"/>
    <property type="match status" value="1"/>
</dbReference>
<dbReference type="Proteomes" id="UP000398389">
    <property type="component" value="Unassembled WGS sequence"/>
</dbReference>
<dbReference type="GO" id="GO:0006405">
    <property type="term" value="P:RNA export from nucleus"/>
    <property type="evidence" value="ECO:0007669"/>
    <property type="project" value="TreeGrafter"/>
</dbReference>
<evidence type="ECO:0000256" key="5">
    <source>
        <dbReference type="ARBA" id="ARBA00022816"/>
    </source>
</evidence>